<accession>A0AAX2IR19</accession>
<proteinExistence type="predicted"/>
<keyword evidence="3" id="KW-1185">Reference proteome</keyword>
<dbReference type="Proteomes" id="UP000190669">
    <property type="component" value="Unassembled WGS sequence"/>
</dbReference>
<reference evidence="1 3" key="1">
    <citation type="submission" date="2017-02" db="EMBL/GenBank/DDBJ databases">
        <authorList>
            <person name="Varghese N."/>
            <person name="Submissions S."/>
        </authorList>
    </citation>
    <scope>NUCLEOTIDE SEQUENCE [LARGE SCALE GENOMIC DNA]</scope>
    <source>
        <strain evidence="1 3">DSM 16775</strain>
    </source>
</reference>
<reference evidence="2 4" key="2">
    <citation type="submission" date="2018-06" db="EMBL/GenBank/DDBJ databases">
        <authorList>
            <consortium name="Pathogen Informatics"/>
            <person name="Doyle S."/>
        </authorList>
    </citation>
    <scope>NUCLEOTIDE SEQUENCE [LARGE SCALE GENOMIC DNA]</scope>
    <source>
        <strain evidence="2 4">NCTC11212</strain>
    </source>
</reference>
<gene>
    <name evidence="2" type="ORF">NCTC11212_04060</name>
    <name evidence="1" type="ORF">SAMN05421800_13622</name>
</gene>
<dbReference type="AlphaFoldDB" id="A0AAX2IR19"/>
<protein>
    <submittedName>
        <fullName evidence="2">Uncharacterized protein</fullName>
    </submittedName>
</protein>
<organism evidence="2 4">
    <name type="scientific">Chryseobacterium balustinum</name>
    <dbReference type="NCBI Taxonomy" id="246"/>
    <lineage>
        <taxon>Bacteria</taxon>
        <taxon>Pseudomonadati</taxon>
        <taxon>Bacteroidota</taxon>
        <taxon>Flavobacteriia</taxon>
        <taxon>Flavobacteriales</taxon>
        <taxon>Weeksellaceae</taxon>
        <taxon>Chryseobacterium group</taxon>
        <taxon>Chryseobacterium</taxon>
    </lineage>
</organism>
<dbReference type="EMBL" id="FUZE01000036">
    <property type="protein sequence ID" value="SKC11754.1"/>
    <property type="molecule type" value="Genomic_DNA"/>
</dbReference>
<dbReference type="RefSeq" id="WP_079467145.1">
    <property type="nucleotide sequence ID" value="NZ_CP033934.1"/>
</dbReference>
<evidence type="ECO:0000313" key="1">
    <source>
        <dbReference type="EMBL" id="SKC11754.1"/>
    </source>
</evidence>
<evidence type="ECO:0000313" key="4">
    <source>
        <dbReference type="Proteomes" id="UP000251937"/>
    </source>
</evidence>
<dbReference type="Proteomes" id="UP000251937">
    <property type="component" value="Unassembled WGS sequence"/>
</dbReference>
<sequence length="223" mass="26017">MIKLIFISILAILISCKKDLSISSVKTEKNKDSTYFRDKKQVIPISDTINHFNSKPIVSLDSLDINLRKELLARNKDLDAISLNKSLMVDNVYNKYITNLLFLPNSVVKGAEYSSTKMKYSVLDLYYPTKKEIQDVLKNIDRQVLLKTNENESFISYFKSCGIYLLIRKNKMTILKNNNCWESKSLNQFITHNKKNYDKIIFINITYDVPKNKEVVRLIEIEK</sequence>
<dbReference type="KEGG" id="cbp:EB354_02210"/>
<evidence type="ECO:0000313" key="3">
    <source>
        <dbReference type="Proteomes" id="UP000190669"/>
    </source>
</evidence>
<dbReference type="EMBL" id="UAVR01000023">
    <property type="protein sequence ID" value="SQA92406.1"/>
    <property type="molecule type" value="Genomic_DNA"/>
</dbReference>
<comment type="caution">
    <text evidence="2">The sequence shown here is derived from an EMBL/GenBank/DDBJ whole genome shotgun (WGS) entry which is preliminary data.</text>
</comment>
<evidence type="ECO:0000313" key="2">
    <source>
        <dbReference type="EMBL" id="SQA92406.1"/>
    </source>
</evidence>
<dbReference type="PROSITE" id="PS51257">
    <property type="entry name" value="PROKAR_LIPOPROTEIN"/>
    <property type="match status" value="1"/>
</dbReference>
<name>A0AAX2IR19_9FLAO</name>